<keyword evidence="2" id="KW-0472">Membrane</keyword>
<keyword evidence="2" id="KW-0812">Transmembrane</keyword>
<name>A0A157T1K2_SACSO</name>
<evidence type="ECO:0000313" key="3">
    <source>
        <dbReference type="EMBL" id="SAI85232.1"/>
    </source>
</evidence>
<reference evidence="4" key="1">
    <citation type="submission" date="2016-04" db="EMBL/GenBank/DDBJ databases">
        <authorList>
            <person name="Shah S.A."/>
            <person name="Garrett R.A."/>
        </authorList>
    </citation>
    <scope>NUCLEOTIDE SEQUENCE [LARGE SCALE GENOMIC DNA]</scope>
    <source>
        <strain evidence="4">ATCC 35091 / DSM 1616 / JCM 8930 / NBRC 15331 / P1</strain>
    </source>
</reference>
<keyword evidence="2" id="KW-1133">Transmembrane helix</keyword>
<accession>A0A157T1K2</accession>
<protein>
    <submittedName>
        <fullName evidence="3">Uncharacterized protein</fullName>
    </submittedName>
</protein>
<dbReference type="Proteomes" id="UP000076770">
    <property type="component" value="Chromosome i"/>
</dbReference>
<feature type="region of interest" description="Disordered" evidence="1">
    <location>
        <begin position="96"/>
        <end position="157"/>
    </location>
</feature>
<feature type="transmembrane region" description="Helical" evidence="2">
    <location>
        <begin position="81"/>
        <end position="99"/>
    </location>
</feature>
<organism evidence="3 4">
    <name type="scientific">Saccharolobus solfataricus</name>
    <name type="common">Sulfolobus solfataricus</name>
    <dbReference type="NCBI Taxonomy" id="2287"/>
    <lineage>
        <taxon>Archaea</taxon>
        <taxon>Thermoproteota</taxon>
        <taxon>Thermoprotei</taxon>
        <taxon>Sulfolobales</taxon>
        <taxon>Sulfolobaceae</taxon>
        <taxon>Saccharolobus</taxon>
    </lineage>
</organism>
<dbReference type="PATRIC" id="fig|2287.9.peg.1757"/>
<gene>
    <name evidence="3" type="ORF">SSOP1_1678</name>
</gene>
<dbReference type="EMBL" id="LT549890">
    <property type="protein sequence ID" value="SAI85232.1"/>
    <property type="molecule type" value="Genomic_DNA"/>
</dbReference>
<dbReference type="AlphaFoldDB" id="A0A157T1K2"/>
<proteinExistence type="predicted"/>
<evidence type="ECO:0000256" key="1">
    <source>
        <dbReference type="SAM" id="MobiDB-lite"/>
    </source>
</evidence>
<evidence type="ECO:0000313" key="4">
    <source>
        <dbReference type="Proteomes" id="UP000076770"/>
    </source>
</evidence>
<feature type="compositionally biased region" description="Basic and acidic residues" evidence="1">
    <location>
        <begin position="107"/>
        <end position="126"/>
    </location>
</feature>
<evidence type="ECO:0000256" key="2">
    <source>
        <dbReference type="SAM" id="Phobius"/>
    </source>
</evidence>
<sequence>MKRWVNTYYNLEYTLDSMEEEFYYLFLTRDYTSYWVNKFRDVLEKLEEEVSMKQFLSILLYYLFSSSIKFNSLTIQTYSSVLLYFVLGNINFSFASPTGNSRKTRERVKPSITREKQISKEGEKQHKPSRNMGIKTPANRLAVKPLERSNKRGQNPE</sequence>